<evidence type="ECO:0000256" key="3">
    <source>
        <dbReference type="ARBA" id="ARBA00022475"/>
    </source>
</evidence>
<feature type="signal peptide" evidence="13">
    <location>
        <begin position="1"/>
        <end position="20"/>
    </location>
</feature>
<evidence type="ECO:0000256" key="8">
    <source>
        <dbReference type="ARBA" id="ARBA00023136"/>
    </source>
</evidence>
<evidence type="ECO:0000256" key="1">
    <source>
        <dbReference type="ARBA" id="ARBA00004251"/>
    </source>
</evidence>
<comment type="subcellular location">
    <subcellularLocation>
        <location evidence="1">Cell membrane</location>
        <topology evidence="1">Single-pass type I membrane protein</topology>
    </subcellularLocation>
</comment>
<keyword evidence="8 12" id="KW-0472">Membrane</keyword>
<keyword evidence="10" id="KW-0278">Fertilization</keyword>
<feature type="domain" description="Generative cell specific-1/HAP2" evidence="14">
    <location>
        <begin position="41"/>
        <end position="125"/>
    </location>
</feature>
<evidence type="ECO:0000256" key="9">
    <source>
        <dbReference type="ARBA" id="ARBA00023157"/>
    </source>
</evidence>
<gene>
    <name evidence="15" type="ORF">Sangu_3087000</name>
</gene>
<evidence type="ECO:0000256" key="10">
    <source>
        <dbReference type="ARBA" id="ARBA00023279"/>
    </source>
</evidence>
<evidence type="ECO:0000256" key="13">
    <source>
        <dbReference type="SAM" id="SignalP"/>
    </source>
</evidence>
<keyword evidence="4 12" id="KW-0812">Transmembrane</keyword>
<evidence type="ECO:0000256" key="12">
    <source>
        <dbReference type="SAM" id="Phobius"/>
    </source>
</evidence>
<feature type="compositionally biased region" description="Basic residues" evidence="11">
    <location>
        <begin position="662"/>
        <end position="676"/>
    </location>
</feature>
<keyword evidence="7" id="KW-0446">Lipid-binding</keyword>
<comment type="similarity">
    <text evidence="2">Belongs to the HAP2/GCS1 family.</text>
</comment>
<keyword evidence="6 12" id="KW-1133">Transmembrane helix</keyword>
<proteinExistence type="inferred from homology"/>
<sequence length="736" mass="84738">MKTLIVLVITCLSLSLNVAAIQILSKSKVKKCEKVSESDGLNCTSKIVLDLAVPSESSGREASMVAEVVEAEENSTSHMRTLRVPPVITINKSAAYALYELTYIRDVAYKPQEFYVKTRKCEPEAGADVVKICCEMRTVTSLSILSYIDLEYFNMITGYSLKVWIHLIPFIRYLFSILCIAYLLSLRRPAQGPIILWKLFMTYNFGYLVDKLMKGKANTAHCLRFTDDWFHVFGIGQRSIGFSIRIEIKTRSKTSEVIVGPENRTAISRDKFLRVNLVGDYVGYSDIPSFDDFYLVIPRQAGPGQPQNLGSNFSMWMLLERVRFTLDGLECNKIGVGSEAFNMQPDFCAAPFWSCLHNQLWNFWDADQNRISRNQVPLYCVQGRFERINQHPNAGSHAFSIGITEVLNTNLLVELRADDIEYVYQRSPGKILGITVPTFEALTQFGTARITTKNIGEVEASYSLTFDCSSGVSQMEEQFYIMKPQEVITRSFKLYPTTDQAARYACAAILKDSDFSEVDRAECQFTTTATVLENGSQIPFQPPKTINGFFESIEEMWNKLWAGLADFITGKSCRRRCSRFFDFSCHIQYICMSWILMFGLFLAIFPTAILLLWLLHQKGLFDPIYDWWEDHIWTSEEKRGDIWKHARDADLSLIRMKKIHRHEKRHHKHDAQRKRNSVSQHWHNSRPAESDHHYYLHHVHKDRHKQGRVKNLGISGQAHLCRGEDNRSRHHRRRKG</sequence>
<feature type="domain" description="Generative cell specific-1/HAP2" evidence="14">
    <location>
        <begin position="210"/>
        <end position="592"/>
    </location>
</feature>
<feature type="transmembrane region" description="Helical" evidence="12">
    <location>
        <begin position="594"/>
        <end position="615"/>
    </location>
</feature>
<dbReference type="EMBL" id="JACGWK010000230">
    <property type="protein sequence ID" value="KAL0302659.1"/>
    <property type="molecule type" value="Genomic_DNA"/>
</dbReference>
<evidence type="ECO:0000256" key="11">
    <source>
        <dbReference type="SAM" id="MobiDB-lite"/>
    </source>
</evidence>
<keyword evidence="5 13" id="KW-0732">Signal</keyword>
<evidence type="ECO:0000313" key="15">
    <source>
        <dbReference type="EMBL" id="KAL0302659.1"/>
    </source>
</evidence>
<protein>
    <submittedName>
        <fullName evidence="15">Protein HAPLESS 2</fullName>
    </submittedName>
</protein>
<accession>A0AAW2K7L9</accession>
<evidence type="ECO:0000256" key="2">
    <source>
        <dbReference type="ARBA" id="ARBA00010929"/>
    </source>
</evidence>
<dbReference type="InterPro" id="IPR040326">
    <property type="entry name" value="HAP2/GCS1"/>
</dbReference>
<dbReference type="PANTHER" id="PTHR31764:SF0">
    <property type="entry name" value="GENERATIVE CELL SPECIFIC-1_HAP2 DOMAIN-CONTAINING PROTEIN"/>
    <property type="match status" value="1"/>
</dbReference>
<comment type="caution">
    <text evidence="15">The sequence shown here is derived from an EMBL/GenBank/DDBJ whole genome shotgun (WGS) entry which is preliminary data.</text>
</comment>
<evidence type="ECO:0000256" key="7">
    <source>
        <dbReference type="ARBA" id="ARBA00023121"/>
    </source>
</evidence>
<feature type="transmembrane region" description="Helical" evidence="12">
    <location>
        <begin position="163"/>
        <end position="183"/>
    </location>
</feature>
<evidence type="ECO:0000256" key="5">
    <source>
        <dbReference type="ARBA" id="ARBA00022729"/>
    </source>
</evidence>
<feature type="region of interest" description="Disordered" evidence="11">
    <location>
        <begin position="713"/>
        <end position="736"/>
    </location>
</feature>
<organism evidence="15">
    <name type="scientific">Sesamum angustifolium</name>
    <dbReference type="NCBI Taxonomy" id="2727405"/>
    <lineage>
        <taxon>Eukaryota</taxon>
        <taxon>Viridiplantae</taxon>
        <taxon>Streptophyta</taxon>
        <taxon>Embryophyta</taxon>
        <taxon>Tracheophyta</taxon>
        <taxon>Spermatophyta</taxon>
        <taxon>Magnoliopsida</taxon>
        <taxon>eudicotyledons</taxon>
        <taxon>Gunneridae</taxon>
        <taxon>Pentapetalae</taxon>
        <taxon>asterids</taxon>
        <taxon>lamiids</taxon>
        <taxon>Lamiales</taxon>
        <taxon>Pedaliaceae</taxon>
        <taxon>Sesamum</taxon>
    </lineage>
</organism>
<feature type="chain" id="PRO_5043867520" evidence="13">
    <location>
        <begin position="21"/>
        <end position="736"/>
    </location>
</feature>
<reference evidence="15" key="2">
    <citation type="journal article" date="2024" name="Plant">
        <title>Genomic evolution and insights into agronomic trait innovations of Sesamum species.</title>
        <authorList>
            <person name="Miao H."/>
            <person name="Wang L."/>
            <person name="Qu L."/>
            <person name="Liu H."/>
            <person name="Sun Y."/>
            <person name="Le M."/>
            <person name="Wang Q."/>
            <person name="Wei S."/>
            <person name="Zheng Y."/>
            <person name="Lin W."/>
            <person name="Duan Y."/>
            <person name="Cao H."/>
            <person name="Xiong S."/>
            <person name="Wang X."/>
            <person name="Wei L."/>
            <person name="Li C."/>
            <person name="Ma Q."/>
            <person name="Ju M."/>
            <person name="Zhao R."/>
            <person name="Li G."/>
            <person name="Mu C."/>
            <person name="Tian Q."/>
            <person name="Mei H."/>
            <person name="Zhang T."/>
            <person name="Gao T."/>
            <person name="Zhang H."/>
        </authorList>
    </citation>
    <scope>NUCLEOTIDE SEQUENCE</scope>
    <source>
        <strain evidence="15">G01</strain>
    </source>
</reference>
<dbReference type="GO" id="GO:0008289">
    <property type="term" value="F:lipid binding"/>
    <property type="evidence" value="ECO:0007669"/>
    <property type="project" value="UniProtKB-KW"/>
</dbReference>
<keyword evidence="9" id="KW-1015">Disulfide bond</keyword>
<dbReference type="GO" id="GO:0005886">
    <property type="term" value="C:plasma membrane"/>
    <property type="evidence" value="ECO:0007669"/>
    <property type="project" value="UniProtKB-SubCell"/>
</dbReference>
<dbReference type="Pfam" id="PF10699">
    <property type="entry name" value="HAP2-GCS1"/>
    <property type="match status" value="2"/>
</dbReference>
<dbReference type="AlphaFoldDB" id="A0AAW2K7L9"/>
<feature type="region of interest" description="Disordered" evidence="11">
    <location>
        <begin position="662"/>
        <end position="687"/>
    </location>
</feature>
<dbReference type="PANTHER" id="PTHR31764">
    <property type="entry name" value="PROTEIN HAPLESS 2"/>
    <property type="match status" value="1"/>
</dbReference>
<evidence type="ECO:0000256" key="4">
    <source>
        <dbReference type="ARBA" id="ARBA00022692"/>
    </source>
</evidence>
<evidence type="ECO:0000259" key="14">
    <source>
        <dbReference type="Pfam" id="PF10699"/>
    </source>
</evidence>
<keyword evidence="3" id="KW-1003">Cell membrane</keyword>
<dbReference type="InterPro" id="IPR018928">
    <property type="entry name" value="HAP2/GCS1_dom"/>
</dbReference>
<reference evidence="15" key="1">
    <citation type="submission" date="2020-06" db="EMBL/GenBank/DDBJ databases">
        <authorList>
            <person name="Li T."/>
            <person name="Hu X."/>
            <person name="Zhang T."/>
            <person name="Song X."/>
            <person name="Zhang H."/>
            <person name="Dai N."/>
            <person name="Sheng W."/>
            <person name="Hou X."/>
            <person name="Wei L."/>
        </authorList>
    </citation>
    <scope>NUCLEOTIDE SEQUENCE</scope>
    <source>
        <strain evidence="15">G01</strain>
        <tissue evidence="15">Leaf</tissue>
    </source>
</reference>
<evidence type="ECO:0000256" key="6">
    <source>
        <dbReference type="ARBA" id="ARBA00022989"/>
    </source>
</evidence>
<name>A0AAW2K7L9_9LAMI</name>